<name>A0A1G1X3R4_9BACT</name>
<keyword evidence="2" id="KW-1133">Transmembrane helix</keyword>
<evidence type="ECO:0000313" key="4">
    <source>
        <dbReference type="Proteomes" id="UP000177528"/>
    </source>
</evidence>
<feature type="region of interest" description="Disordered" evidence="1">
    <location>
        <begin position="124"/>
        <end position="163"/>
    </location>
</feature>
<reference evidence="3 4" key="1">
    <citation type="journal article" date="2016" name="Nat. Commun.">
        <title>Thousands of microbial genomes shed light on interconnected biogeochemical processes in an aquifer system.</title>
        <authorList>
            <person name="Anantharaman K."/>
            <person name="Brown C.T."/>
            <person name="Hug L.A."/>
            <person name="Sharon I."/>
            <person name="Castelle C.J."/>
            <person name="Probst A.J."/>
            <person name="Thomas B.C."/>
            <person name="Singh A."/>
            <person name="Wilkins M.J."/>
            <person name="Karaoz U."/>
            <person name="Brodie E.L."/>
            <person name="Williams K.H."/>
            <person name="Hubbard S.S."/>
            <person name="Banfield J.F."/>
        </authorList>
    </citation>
    <scope>NUCLEOTIDE SEQUENCE [LARGE SCALE GENOMIC DNA]</scope>
</reference>
<feature type="transmembrane region" description="Helical" evidence="2">
    <location>
        <begin position="40"/>
        <end position="58"/>
    </location>
</feature>
<feature type="compositionally biased region" description="Low complexity" evidence="1">
    <location>
        <begin position="144"/>
        <end position="156"/>
    </location>
</feature>
<comment type="caution">
    <text evidence="3">The sequence shown here is derived from an EMBL/GenBank/DDBJ whole genome shotgun (WGS) entry which is preliminary data.</text>
</comment>
<keyword evidence="2" id="KW-0472">Membrane</keyword>
<dbReference type="EMBL" id="MHHR01000024">
    <property type="protein sequence ID" value="OGY33977.1"/>
    <property type="molecule type" value="Genomic_DNA"/>
</dbReference>
<accession>A0A1G1X3R4</accession>
<gene>
    <name evidence="3" type="ORF">A3D99_04130</name>
</gene>
<organism evidence="3 4">
    <name type="scientific">Candidatus Andersenbacteria bacterium RIFCSPHIGHO2_12_FULL_45_11</name>
    <dbReference type="NCBI Taxonomy" id="1797281"/>
    <lineage>
        <taxon>Bacteria</taxon>
        <taxon>Candidatus Anderseniibacteriota</taxon>
    </lineage>
</organism>
<proteinExistence type="predicted"/>
<dbReference type="AlphaFoldDB" id="A0A1G1X3R4"/>
<evidence type="ECO:0000256" key="1">
    <source>
        <dbReference type="SAM" id="MobiDB-lite"/>
    </source>
</evidence>
<keyword evidence="2" id="KW-0812">Transmembrane</keyword>
<evidence type="ECO:0000313" key="3">
    <source>
        <dbReference type="EMBL" id="OGY33977.1"/>
    </source>
</evidence>
<dbReference type="Proteomes" id="UP000177528">
    <property type="component" value="Unassembled WGS sequence"/>
</dbReference>
<feature type="transmembrane region" description="Helical" evidence="2">
    <location>
        <begin position="12"/>
        <end position="34"/>
    </location>
</feature>
<evidence type="ECO:0000256" key="2">
    <source>
        <dbReference type="SAM" id="Phobius"/>
    </source>
</evidence>
<protein>
    <submittedName>
        <fullName evidence="3">Uncharacterized protein</fullName>
    </submittedName>
</protein>
<sequence length="163" mass="18094">MEDPTKNEYKPNIYPIMYWALLYGALSALALFVLKLLSDFITILWFPVFLAGLIWGGFRKYKQDKAAWMAGKGIVGTQKSAVDEFKDAARDITQATQEMVSRHAQEDAAAVVAAQEAQVQQDTLAIQDEAALPESAPIPPQPPQEQQSSPESEQIITQEPENK</sequence>